<feature type="region of interest" description="Disordered" evidence="1">
    <location>
        <begin position="1"/>
        <end position="58"/>
    </location>
</feature>
<evidence type="ECO:0000313" key="2">
    <source>
        <dbReference type="EMBL" id="KAK6626723.1"/>
    </source>
</evidence>
<evidence type="ECO:0000313" key="3">
    <source>
        <dbReference type="Proteomes" id="UP001359485"/>
    </source>
</evidence>
<feature type="compositionally biased region" description="Polar residues" evidence="1">
    <location>
        <begin position="1"/>
        <end position="13"/>
    </location>
</feature>
<keyword evidence="3" id="KW-1185">Reference proteome</keyword>
<feature type="region of interest" description="Disordered" evidence="1">
    <location>
        <begin position="98"/>
        <end position="117"/>
    </location>
</feature>
<organism evidence="2 3">
    <name type="scientific">Polyplax serrata</name>
    <name type="common">Common mouse louse</name>
    <dbReference type="NCBI Taxonomy" id="468196"/>
    <lineage>
        <taxon>Eukaryota</taxon>
        <taxon>Metazoa</taxon>
        <taxon>Ecdysozoa</taxon>
        <taxon>Arthropoda</taxon>
        <taxon>Hexapoda</taxon>
        <taxon>Insecta</taxon>
        <taxon>Pterygota</taxon>
        <taxon>Neoptera</taxon>
        <taxon>Paraneoptera</taxon>
        <taxon>Psocodea</taxon>
        <taxon>Troctomorpha</taxon>
        <taxon>Phthiraptera</taxon>
        <taxon>Anoplura</taxon>
        <taxon>Polyplacidae</taxon>
        <taxon>Polyplax</taxon>
    </lineage>
</organism>
<name>A0ABR1ATJ3_POLSC</name>
<dbReference type="EMBL" id="JAWJWF010000045">
    <property type="protein sequence ID" value="KAK6626723.1"/>
    <property type="molecule type" value="Genomic_DNA"/>
</dbReference>
<sequence>MRTHLGANTLSTRQFDKIQQGPDIPNYSWNQEQSTKNHKFKPPKKVEKVPSRRTQTPEVITSAQLTSSCVHSEGDAGTGRYFIARYYKVARQIAELKGTDRPSTESHCWYPPTWQQK</sequence>
<comment type="caution">
    <text evidence="2">The sequence shown here is derived from an EMBL/GenBank/DDBJ whole genome shotgun (WGS) entry which is preliminary data.</text>
</comment>
<reference evidence="2 3" key="1">
    <citation type="submission" date="2023-09" db="EMBL/GenBank/DDBJ databases">
        <title>Genomes of two closely related lineages of the louse Polyplax serrata with different host specificities.</title>
        <authorList>
            <person name="Martinu J."/>
            <person name="Tarabai H."/>
            <person name="Stefka J."/>
            <person name="Hypsa V."/>
        </authorList>
    </citation>
    <scope>NUCLEOTIDE SEQUENCE [LARGE SCALE GENOMIC DNA]</scope>
    <source>
        <strain evidence="2">98ZLc_SE</strain>
    </source>
</reference>
<gene>
    <name evidence="2" type="ORF">RUM44_009200</name>
</gene>
<evidence type="ECO:0000256" key="1">
    <source>
        <dbReference type="SAM" id="MobiDB-lite"/>
    </source>
</evidence>
<proteinExistence type="predicted"/>
<accession>A0ABR1ATJ3</accession>
<dbReference type="Proteomes" id="UP001359485">
    <property type="component" value="Unassembled WGS sequence"/>
</dbReference>
<protein>
    <submittedName>
        <fullName evidence="2">Uncharacterized protein</fullName>
    </submittedName>
</protein>